<dbReference type="Proteomes" id="UP001652504">
    <property type="component" value="Unassembled WGS sequence"/>
</dbReference>
<feature type="domain" description="TonB-dependent receptor-like beta-barrel" evidence="6">
    <location>
        <begin position="472"/>
        <end position="1010"/>
    </location>
</feature>
<keyword evidence="4" id="KW-0798">TonB box</keyword>
<dbReference type="RefSeq" id="WP_263711795.1">
    <property type="nucleotide sequence ID" value="NZ_JAOWKX010000003.1"/>
</dbReference>
<organism evidence="8 9">
    <name type="scientific">Fluctibacter corallii</name>
    <dbReference type="NCBI Taxonomy" id="2984329"/>
    <lineage>
        <taxon>Bacteria</taxon>
        <taxon>Pseudomonadati</taxon>
        <taxon>Pseudomonadota</taxon>
        <taxon>Gammaproteobacteria</taxon>
        <taxon>Alteromonadales</taxon>
        <taxon>Alteromonadaceae</taxon>
        <taxon>Fluctibacter</taxon>
    </lineage>
</organism>
<dbReference type="InterPro" id="IPR000531">
    <property type="entry name" value="Beta-barrel_TonB"/>
</dbReference>
<dbReference type="Pfam" id="PF07715">
    <property type="entry name" value="Plug"/>
    <property type="match status" value="1"/>
</dbReference>
<accession>A0ABT3A753</accession>
<protein>
    <submittedName>
        <fullName evidence="8">TonB-dependent receptor</fullName>
    </submittedName>
</protein>
<dbReference type="CDD" id="cd01347">
    <property type="entry name" value="ligand_gated_channel"/>
    <property type="match status" value="1"/>
</dbReference>
<feature type="domain" description="TonB-dependent receptor plug" evidence="7">
    <location>
        <begin position="60"/>
        <end position="169"/>
    </location>
</feature>
<comment type="subcellular location">
    <subcellularLocation>
        <location evidence="1 4">Cell outer membrane</location>
    </subcellularLocation>
</comment>
<keyword evidence="9" id="KW-1185">Reference proteome</keyword>
<evidence type="ECO:0000256" key="4">
    <source>
        <dbReference type="RuleBase" id="RU003357"/>
    </source>
</evidence>
<dbReference type="InterPro" id="IPR010104">
    <property type="entry name" value="TonB_rcpt_bac"/>
</dbReference>
<comment type="caution">
    <text evidence="8">The sequence shown here is derived from an EMBL/GenBank/DDBJ whole genome shotgun (WGS) entry which is preliminary data.</text>
</comment>
<dbReference type="PANTHER" id="PTHR40980">
    <property type="entry name" value="PLUG DOMAIN-CONTAINING PROTEIN"/>
    <property type="match status" value="1"/>
</dbReference>
<dbReference type="Gene3D" id="2.40.170.20">
    <property type="entry name" value="TonB-dependent receptor, beta-barrel domain"/>
    <property type="match status" value="1"/>
</dbReference>
<dbReference type="Pfam" id="PF00593">
    <property type="entry name" value="TonB_dep_Rec_b-barrel"/>
    <property type="match status" value="1"/>
</dbReference>
<sequence length="1043" mass="113787">MKQKRFNRTPLATSLSLILGAATALPLAAQESGEQPQSNDVEVIQVKGIRGSLIRAMDVKRDSTGVVDAISAEDMGKFPDTNLAESLQRISGVSIDRQNGEGSRVTVRGFGPDYNLVTLNGRQMPTANIEATSASDSRSFDFGNLASEGVSAVEVFKTSRASIPTGGIGSVINLITTKPLASPGLKATFGVKGVHDTSSDEGDTITPELSGLYSNTFADDTIGIAISGSYQNRQSGAARAGVDNGWRDQVGGEGNWGALPDAPAGLPDPHVNRPADGVVYAVPQNLVYGFSETDRTRTNGQLTLQYQPSERLTATLDYTYSKNDVETNQNIHSVWMNFGHIASEWTDANADGVAAPLYIEENNTNVAGEFPPYGHQPGDLTHADLVSQVEQSGQVNENKSIGINLEFDVNDNLRLELDYHDSSAEAKPNSKYGNSNTIQMATNIRGRTAIDFRSDFPVVTVTFPGQLNAGDFATAEYPNPNNSLSDVNGLVPDTVRTTGTSLRNSYMRSDVEQLQVKGRYSFDSGVLSSIDFGVARTEVDNRNAFAVAERATWGGVGDFDDIPNDVLLDSFSTMLDRFDNMPGDKANMINGFWDVDFETFAEIVATNYGVPLNADGSPADAAWPCGLELCAPSEYTTDRRTLEEQTSAFVQANFEFDVADMPVTLRTGLRYEETDVTSNTLLPDVTSIAWISDNEFRITRGAPLFYEGDGSYDHVLPSIDFDIEITDDIIFRASYSESITRPAYGYLTAGGRLDEVRIDEARGSRGNPGLLPIESENFDLSLEWYYDEGSYASIGYFRKDVKNFISSESIIDSPFSVTNPTTGPRFDAAVAAIGGDITNSPAIREEIVSQNPNDPNVIPPNPDTGEGAQIIGGPDDNPVVVNFSQPVNSDEKQADGIEFAIQHLFWDSGFGLYANVTLIDSDLEYDNGDTTNSNQTPLIGLSDSANVVVFYDKEEWQVRLAYNWRDSFFESELDAIGFSPVYVEEYGQLDINVSYQVSENLSVSVEGINLTDEISRKYGRHERMTRNIEQTGPRYQIGVRYTF</sequence>
<evidence type="ECO:0000256" key="5">
    <source>
        <dbReference type="SAM" id="SignalP"/>
    </source>
</evidence>
<keyword evidence="3" id="KW-0998">Cell outer membrane</keyword>
<keyword evidence="2 4" id="KW-0472">Membrane</keyword>
<reference evidence="8 9" key="1">
    <citation type="submission" date="2022-10" db="EMBL/GenBank/DDBJ databases">
        <title>Aestuariibacter sp. AA17 isolated from Montipora capitata coral fragment.</title>
        <authorList>
            <person name="Emsley S.A."/>
            <person name="Pfannmuller K.M."/>
            <person name="Loughran R.M."/>
            <person name="Shlafstein M."/>
            <person name="Papke E."/>
            <person name="Saw J.H."/>
            <person name="Ushijima B."/>
            <person name="Videau P."/>
        </authorList>
    </citation>
    <scope>NUCLEOTIDE SEQUENCE [LARGE SCALE GENOMIC DNA]</scope>
    <source>
        <strain evidence="8 9">AA17</strain>
    </source>
</reference>
<dbReference type="InterPro" id="IPR012910">
    <property type="entry name" value="Plug_dom"/>
</dbReference>
<dbReference type="Gene3D" id="2.170.130.10">
    <property type="entry name" value="TonB-dependent receptor, plug domain"/>
    <property type="match status" value="1"/>
</dbReference>
<dbReference type="SUPFAM" id="SSF56935">
    <property type="entry name" value="Porins"/>
    <property type="match status" value="1"/>
</dbReference>
<dbReference type="InterPro" id="IPR037066">
    <property type="entry name" value="Plug_dom_sf"/>
</dbReference>
<evidence type="ECO:0000259" key="7">
    <source>
        <dbReference type="Pfam" id="PF07715"/>
    </source>
</evidence>
<comment type="similarity">
    <text evidence="4">Belongs to the TonB-dependent receptor family.</text>
</comment>
<dbReference type="NCBIfam" id="TIGR01782">
    <property type="entry name" value="TonB-Xanth-Caul"/>
    <property type="match status" value="1"/>
</dbReference>
<feature type="signal peptide" evidence="5">
    <location>
        <begin position="1"/>
        <end position="29"/>
    </location>
</feature>
<proteinExistence type="inferred from homology"/>
<keyword evidence="5" id="KW-0732">Signal</keyword>
<evidence type="ECO:0000256" key="1">
    <source>
        <dbReference type="ARBA" id="ARBA00004442"/>
    </source>
</evidence>
<gene>
    <name evidence="8" type="ORF">OE749_07400</name>
</gene>
<evidence type="ECO:0000259" key="6">
    <source>
        <dbReference type="Pfam" id="PF00593"/>
    </source>
</evidence>
<feature type="chain" id="PRO_5046038222" evidence="5">
    <location>
        <begin position="30"/>
        <end position="1043"/>
    </location>
</feature>
<evidence type="ECO:0000313" key="9">
    <source>
        <dbReference type="Proteomes" id="UP001652504"/>
    </source>
</evidence>
<name>A0ABT3A753_9ALTE</name>
<evidence type="ECO:0000256" key="3">
    <source>
        <dbReference type="ARBA" id="ARBA00023237"/>
    </source>
</evidence>
<dbReference type="PANTHER" id="PTHR40980:SF3">
    <property type="entry name" value="TONB-DEPENDENT RECEPTOR-LIKE BETA-BARREL DOMAIN-CONTAINING PROTEIN"/>
    <property type="match status" value="1"/>
</dbReference>
<dbReference type="EMBL" id="JAOWKX010000003">
    <property type="protein sequence ID" value="MCV2884515.1"/>
    <property type="molecule type" value="Genomic_DNA"/>
</dbReference>
<keyword evidence="8" id="KW-0675">Receptor</keyword>
<dbReference type="InterPro" id="IPR036942">
    <property type="entry name" value="Beta-barrel_TonB_sf"/>
</dbReference>
<evidence type="ECO:0000256" key="2">
    <source>
        <dbReference type="ARBA" id="ARBA00023136"/>
    </source>
</evidence>
<evidence type="ECO:0000313" key="8">
    <source>
        <dbReference type="EMBL" id="MCV2884515.1"/>
    </source>
</evidence>